<reference evidence="6 7" key="1">
    <citation type="submission" date="2023-04" db="EMBL/GenBank/DDBJ databases">
        <title>Draft genome sequence of Saccharopolyspora sp. TS4A08 isolated from sweet potato rhizospheric soil.</title>
        <authorList>
            <person name="Suksaard P."/>
            <person name="Duangmal K."/>
        </authorList>
    </citation>
    <scope>NUCLEOTIDE SEQUENCE [LARGE SCALE GENOMIC DNA]</scope>
    <source>
        <strain evidence="6 7">TS4A08</strain>
    </source>
</reference>
<proteinExistence type="predicted"/>
<dbReference type="EC" id="2.1.-.-" evidence="6"/>
<organism evidence="6 7">
    <name type="scientific">Saccharopolyspora ipomoeae</name>
    <dbReference type="NCBI Taxonomy" id="3042027"/>
    <lineage>
        <taxon>Bacteria</taxon>
        <taxon>Bacillati</taxon>
        <taxon>Actinomycetota</taxon>
        <taxon>Actinomycetes</taxon>
        <taxon>Pseudonocardiales</taxon>
        <taxon>Pseudonocardiaceae</taxon>
        <taxon>Saccharopolyspora</taxon>
    </lineage>
</organism>
<keyword evidence="7" id="KW-1185">Reference proteome</keyword>
<sequence length="200" mass="21617">MSAQEWDERYGGQERLFSDNPNDALVAEVAGTAPGQALDVGCGEGGDAIWLARQGWKVTATDISRVAVERGAKIAADTAPEVADDIAWVRADLAVEHPPARSFDLVSAQYFALKKDRGEEPLRALLAAVAPGGVLLYVGHDPAGFPPDAEFDPAEYVLPGDVAKLLDDDWQVEVDEIRPRTGEGKQDHPHDVVLKARRVR</sequence>
<dbReference type="GO" id="GO:0032259">
    <property type="term" value="P:methylation"/>
    <property type="evidence" value="ECO:0007669"/>
    <property type="project" value="UniProtKB-KW"/>
</dbReference>
<name>A0ABT6PK20_9PSEU</name>
<protein>
    <submittedName>
        <fullName evidence="6">Class I SAM-dependent methyltransferase</fullName>
        <ecNumber evidence="6">2.1.-.-</ecNumber>
    </submittedName>
</protein>
<evidence type="ECO:0000256" key="4">
    <source>
        <dbReference type="SAM" id="MobiDB-lite"/>
    </source>
</evidence>
<dbReference type="PANTHER" id="PTHR43464:SF19">
    <property type="entry name" value="UBIQUINONE BIOSYNTHESIS O-METHYLTRANSFERASE, MITOCHONDRIAL"/>
    <property type="match status" value="1"/>
</dbReference>
<dbReference type="PANTHER" id="PTHR43464">
    <property type="entry name" value="METHYLTRANSFERASE"/>
    <property type="match status" value="1"/>
</dbReference>
<feature type="compositionally biased region" description="Basic and acidic residues" evidence="4">
    <location>
        <begin position="177"/>
        <end position="194"/>
    </location>
</feature>
<gene>
    <name evidence="6" type="ORF">QFW96_04420</name>
</gene>
<accession>A0ABT6PK20</accession>
<evidence type="ECO:0000259" key="5">
    <source>
        <dbReference type="Pfam" id="PF13649"/>
    </source>
</evidence>
<evidence type="ECO:0000313" key="7">
    <source>
        <dbReference type="Proteomes" id="UP001237595"/>
    </source>
</evidence>
<keyword evidence="3" id="KW-0949">S-adenosyl-L-methionine</keyword>
<dbReference type="Proteomes" id="UP001237595">
    <property type="component" value="Unassembled WGS sequence"/>
</dbReference>
<keyword evidence="2 6" id="KW-0808">Transferase</keyword>
<dbReference type="EMBL" id="JASAOF010000002">
    <property type="protein sequence ID" value="MDI2027836.1"/>
    <property type="molecule type" value="Genomic_DNA"/>
</dbReference>
<feature type="region of interest" description="Disordered" evidence="4">
    <location>
        <begin position="177"/>
        <end position="200"/>
    </location>
</feature>
<dbReference type="CDD" id="cd02440">
    <property type="entry name" value="AdoMet_MTases"/>
    <property type="match status" value="1"/>
</dbReference>
<keyword evidence="1 6" id="KW-0489">Methyltransferase</keyword>
<dbReference type="InterPro" id="IPR041698">
    <property type="entry name" value="Methyltransf_25"/>
</dbReference>
<dbReference type="GO" id="GO:0008168">
    <property type="term" value="F:methyltransferase activity"/>
    <property type="evidence" value="ECO:0007669"/>
    <property type="project" value="UniProtKB-KW"/>
</dbReference>
<evidence type="ECO:0000256" key="3">
    <source>
        <dbReference type="ARBA" id="ARBA00022691"/>
    </source>
</evidence>
<evidence type="ECO:0000256" key="1">
    <source>
        <dbReference type="ARBA" id="ARBA00022603"/>
    </source>
</evidence>
<dbReference type="InterPro" id="IPR029063">
    <property type="entry name" value="SAM-dependent_MTases_sf"/>
</dbReference>
<evidence type="ECO:0000313" key="6">
    <source>
        <dbReference type="EMBL" id="MDI2027836.1"/>
    </source>
</evidence>
<feature type="domain" description="Methyltransferase" evidence="5">
    <location>
        <begin position="38"/>
        <end position="133"/>
    </location>
</feature>
<dbReference type="Gene3D" id="3.40.50.150">
    <property type="entry name" value="Vaccinia Virus protein VP39"/>
    <property type="match status" value="1"/>
</dbReference>
<comment type="caution">
    <text evidence="6">The sequence shown here is derived from an EMBL/GenBank/DDBJ whole genome shotgun (WGS) entry which is preliminary data.</text>
</comment>
<dbReference type="Pfam" id="PF13649">
    <property type="entry name" value="Methyltransf_25"/>
    <property type="match status" value="1"/>
</dbReference>
<dbReference type="SUPFAM" id="SSF53335">
    <property type="entry name" value="S-adenosyl-L-methionine-dependent methyltransferases"/>
    <property type="match status" value="1"/>
</dbReference>
<evidence type="ECO:0000256" key="2">
    <source>
        <dbReference type="ARBA" id="ARBA00022679"/>
    </source>
</evidence>